<dbReference type="AlphaFoldDB" id="A0A162ZR34"/>
<dbReference type="STRING" id="1642818.AWE51_10040"/>
<accession>A0A162ZR34</accession>
<feature type="region of interest" description="Disordered" evidence="1">
    <location>
        <begin position="215"/>
        <end position="249"/>
    </location>
</feature>
<evidence type="ECO:0000256" key="1">
    <source>
        <dbReference type="SAM" id="MobiDB-lite"/>
    </source>
</evidence>
<comment type="caution">
    <text evidence="2">The sequence shown here is derived from an EMBL/GenBank/DDBJ whole genome shotgun (WGS) entry which is preliminary data.</text>
</comment>
<evidence type="ECO:0000313" key="2">
    <source>
        <dbReference type="EMBL" id="KZS39971.1"/>
    </source>
</evidence>
<keyword evidence="3" id="KW-1185">Reference proteome</keyword>
<feature type="compositionally biased region" description="Polar residues" evidence="1">
    <location>
        <begin position="240"/>
        <end position="249"/>
    </location>
</feature>
<evidence type="ECO:0000313" key="3">
    <source>
        <dbReference type="Proteomes" id="UP000076715"/>
    </source>
</evidence>
<gene>
    <name evidence="2" type="ORF">AWE51_10040</name>
</gene>
<proteinExistence type="predicted"/>
<reference evidence="2 3" key="1">
    <citation type="submission" date="2016-01" db="EMBL/GenBank/DDBJ databases">
        <title>The draft genome sequence of Aquimarina sp. RZW4-3-2.</title>
        <authorList>
            <person name="Wang Y."/>
        </authorList>
    </citation>
    <scope>NUCLEOTIDE SEQUENCE [LARGE SCALE GENOMIC DNA]</scope>
    <source>
        <strain evidence="2 3">RZW4-3-2</strain>
    </source>
</reference>
<sequence>MKNVIKTITLALLCLILHSCEKEETTDYQSEIAKNAKLWYKENHNLTMNENTSFNGVPDWDNHFVIQNKTYFPILKDRKNVSNKQINSNVKASTYSRPYYVLTNDGTTYEESLVVVFSKDKEDLLDSSNIKSLANIEYSFPKSDIVSEMVSYNNIKKDNRLVSFTNNGDDTTQNLQTVKGCTTYYVFETTCYSDGSCESNFLYTTQVCGGGGSGDGSGGSGGGNGNTGDGGGGSGDGQNPVLTNEGMTQQGTNCKNFKWKKIGDVKVSAMDKIRHSFSINTIGNPNLFSYHRTMTLNPMYMTMPDYVEDGFASVKASQAIDMAFLEVEHELKKLPPNFVLTPREIVAMVYKELRRQFGIQRGSINPASASGFSQPSMGIEITQHETVWFNARDCLRD</sequence>
<name>A0A162ZR34_9FLAO</name>
<feature type="compositionally biased region" description="Gly residues" evidence="1">
    <location>
        <begin position="215"/>
        <end position="236"/>
    </location>
</feature>
<organism evidence="2 3">
    <name type="scientific">Aquimarina aggregata</name>
    <dbReference type="NCBI Taxonomy" id="1642818"/>
    <lineage>
        <taxon>Bacteria</taxon>
        <taxon>Pseudomonadati</taxon>
        <taxon>Bacteroidota</taxon>
        <taxon>Flavobacteriia</taxon>
        <taxon>Flavobacteriales</taxon>
        <taxon>Flavobacteriaceae</taxon>
        <taxon>Aquimarina</taxon>
    </lineage>
</organism>
<dbReference type="OrthoDB" id="10019956at2"/>
<dbReference type="RefSeq" id="WP_066316092.1">
    <property type="nucleotide sequence ID" value="NZ_LQRT01000024.1"/>
</dbReference>
<protein>
    <submittedName>
        <fullName evidence="2">Uncharacterized protein</fullName>
    </submittedName>
</protein>
<dbReference type="EMBL" id="LQRT01000024">
    <property type="protein sequence ID" value="KZS39971.1"/>
    <property type="molecule type" value="Genomic_DNA"/>
</dbReference>
<dbReference type="Proteomes" id="UP000076715">
    <property type="component" value="Unassembled WGS sequence"/>
</dbReference>